<dbReference type="Proteomes" id="UP001596254">
    <property type="component" value="Unassembled WGS sequence"/>
</dbReference>
<accession>A0ABW1SPI7</accession>
<dbReference type="RefSeq" id="WP_164508714.1">
    <property type="nucleotide sequence ID" value="NZ_RHNY01000004.1"/>
</dbReference>
<evidence type="ECO:0000313" key="3">
    <source>
        <dbReference type="Proteomes" id="UP001596254"/>
    </source>
</evidence>
<keyword evidence="1" id="KW-0472">Membrane</keyword>
<protein>
    <submittedName>
        <fullName evidence="2">DUF2975 domain-containing protein</fullName>
    </submittedName>
</protein>
<organism evidence="2 3">
    <name type="scientific">Levilactobacillus tongjiangensis</name>
    <dbReference type="NCBI Taxonomy" id="2486023"/>
    <lineage>
        <taxon>Bacteria</taxon>
        <taxon>Bacillati</taxon>
        <taxon>Bacillota</taxon>
        <taxon>Bacilli</taxon>
        <taxon>Lactobacillales</taxon>
        <taxon>Lactobacillaceae</taxon>
        <taxon>Levilactobacillus</taxon>
    </lineage>
</organism>
<keyword evidence="3" id="KW-1185">Reference proteome</keyword>
<proteinExistence type="predicted"/>
<dbReference type="EMBL" id="JBHSSK010000007">
    <property type="protein sequence ID" value="MFC6206376.1"/>
    <property type="molecule type" value="Genomic_DNA"/>
</dbReference>
<gene>
    <name evidence="2" type="ORF">ACFP1G_02640</name>
</gene>
<feature type="transmembrane region" description="Helical" evidence="1">
    <location>
        <begin position="156"/>
        <end position="176"/>
    </location>
</feature>
<dbReference type="Pfam" id="PF11188">
    <property type="entry name" value="DUF2975"/>
    <property type="match status" value="1"/>
</dbReference>
<feature type="transmembrane region" description="Helical" evidence="1">
    <location>
        <begin position="7"/>
        <end position="29"/>
    </location>
</feature>
<evidence type="ECO:0000256" key="1">
    <source>
        <dbReference type="SAM" id="Phobius"/>
    </source>
</evidence>
<keyword evidence="1" id="KW-0812">Transmembrane</keyword>
<feature type="transmembrane region" description="Helical" evidence="1">
    <location>
        <begin position="70"/>
        <end position="92"/>
    </location>
</feature>
<feature type="transmembrane region" description="Helical" evidence="1">
    <location>
        <begin position="119"/>
        <end position="136"/>
    </location>
</feature>
<comment type="caution">
    <text evidence="2">The sequence shown here is derived from an EMBL/GenBank/DDBJ whole genome shotgun (WGS) entry which is preliminary data.</text>
</comment>
<dbReference type="InterPro" id="IPR021354">
    <property type="entry name" value="DUF2975"/>
</dbReference>
<evidence type="ECO:0000313" key="2">
    <source>
        <dbReference type="EMBL" id="MFC6206376.1"/>
    </source>
</evidence>
<name>A0ABW1SPI7_9LACO</name>
<reference evidence="3" key="1">
    <citation type="journal article" date="2019" name="Int. J. Syst. Evol. Microbiol.">
        <title>The Global Catalogue of Microorganisms (GCM) 10K type strain sequencing project: providing services to taxonomists for standard genome sequencing and annotation.</title>
        <authorList>
            <consortium name="The Broad Institute Genomics Platform"/>
            <consortium name="The Broad Institute Genome Sequencing Center for Infectious Disease"/>
            <person name="Wu L."/>
            <person name="Ma J."/>
        </authorList>
    </citation>
    <scope>NUCLEOTIDE SEQUENCE [LARGE SCALE GENOMIC DNA]</scope>
    <source>
        <strain evidence="3">CCM 8905</strain>
    </source>
</reference>
<sequence>MPKWVKFFTNLMIVIVQISILFAYVGFLWPLGYLYEGYHGDVAQAVLDNDDFLRYSAHHLTAGAMASFPGWPYVLLMAVGSAIWIGASIMFAKAMVKLLNNVVEEDYFSQNNIAAVKRLVVAQCYVVIGEFFLAGGNQLTSSWLRGYNNGAFSQTWTNTIDSIGLLIVLKVISVIYERAMTMKVENDLTV</sequence>
<keyword evidence="1" id="KW-1133">Transmembrane helix</keyword>